<evidence type="ECO:0000256" key="2">
    <source>
        <dbReference type="SAM" id="Phobius"/>
    </source>
</evidence>
<feature type="region of interest" description="Disordered" evidence="1">
    <location>
        <begin position="757"/>
        <end position="844"/>
    </location>
</feature>
<evidence type="ECO:0000256" key="1">
    <source>
        <dbReference type="SAM" id="MobiDB-lite"/>
    </source>
</evidence>
<evidence type="ECO:0000313" key="3">
    <source>
        <dbReference type="EMBL" id="THD27705.1"/>
    </source>
</evidence>
<feature type="compositionally biased region" description="Low complexity" evidence="1">
    <location>
        <begin position="757"/>
        <end position="769"/>
    </location>
</feature>
<dbReference type="EMBL" id="JXXN02000346">
    <property type="protein sequence ID" value="THD27705.1"/>
    <property type="molecule type" value="Genomic_DNA"/>
</dbReference>
<keyword evidence="2" id="KW-0472">Membrane</keyword>
<feature type="compositionally biased region" description="Basic and acidic residues" evidence="1">
    <location>
        <begin position="825"/>
        <end position="844"/>
    </location>
</feature>
<name>A0A4E0RJ92_FASHE</name>
<feature type="compositionally biased region" description="Basic residues" evidence="1">
    <location>
        <begin position="810"/>
        <end position="824"/>
    </location>
</feature>
<keyword evidence="4" id="KW-1185">Reference proteome</keyword>
<accession>A0A4E0RJ92</accession>
<evidence type="ECO:0000313" key="4">
    <source>
        <dbReference type="Proteomes" id="UP000230066"/>
    </source>
</evidence>
<proteinExistence type="predicted"/>
<keyword evidence="2" id="KW-0812">Transmembrane</keyword>
<sequence length="866" mass="100056">MIVVLFTLAEISLFCFGISHIWPLYVQPKDPIVYKTIDRSLSLCDARNRLVCIPHSDQNASCFTQFLDDPRTNSSGSVYPWKKNILSLQPLKCGLYRIICHSTANITVLNETKLVLNNSESFLDCASAPLRVYLKDKPQKFRLCMRHVPMRSSWLRTLPKLQYFGFFDVQCFCNSTVLEFKRGVLHIPSSRGISGRKIIVTCDAERFKQVMYLFDPPIRYVSAVLSPSSVQRIEVYSNEPKRLIYTEDSSRLNFICALVKVDYSEQVTLKWQRLTGHEMFRIQPGDGEMATHTTLKLDGDRGPLTPSTFRCFVNSSKGCDSKIILLSRVHTLKSVRFIKLDRLQFFHERTTCISDGMPPGHVEKTVRVLLSFLPFPRIREPTMSWMSLNYMSQRTLLDCVATMTYLGERISFLREQFFTHITSEVEIAFEPERTVFWRYENLSCFSRISDLRFQPYMVVVDYPDDFKPLLRYTTLNFNDFIPGQYEVKCYYFAPSTEKRVIKRTIHVAVPPTKLTSEQYINKAGLSAMRCIENGYPQSEMKVHWVNPGGIWCCSQVGNELVISPLAIYGQYSVRCEVMLKHPLITLNMSLDTNFGALGPVFIPRERLEPYQMKRQTTRVLLRLLWTAAYLILLTILLQVPWGQKTVTLTEEEPYAFVEIAVEGIPEEILESLRELFTKYEDVSQIVGKLVRACKKRREMFVIRGFHRIHHRSKPRKTQIQTDHTEIFPSTRETLKTSLFFSRPMAVRALRQPFSTQISSSSVYSSSTKTHSGKPRGSSGGKDGQAAKGVNTLGRFNKESDKEDETFGAQTKRHSTMKQGRNPRRSRTESTIRRKDTARESDFKSEQRFRIAQLLMQHQIEQNNTHE</sequence>
<dbReference type="AlphaFoldDB" id="A0A4E0RJ92"/>
<reference evidence="3" key="1">
    <citation type="submission" date="2019-03" db="EMBL/GenBank/DDBJ databases">
        <title>Improved annotation for the trematode Fasciola hepatica.</title>
        <authorList>
            <person name="Choi Y.-J."/>
            <person name="Martin J."/>
            <person name="Mitreva M."/>
        </authorList>
    </citation>
    <scope>NUCLEOTIDE SEQUENCE [LARGE SCALE GENOMIC DNA]</scope>
</reference>
<gene>
    <name evidence="3" type="ORF">D915_001423</name>
</gene>
<keyword evidence="2" id="KW-1133">Transmembrane helix</keyword>
<dbReference type="Proteomes" id="UP000230066">
    <property type="component" value="Unassembled WGS sequence"/>
</dbReference>
<organism evidence="3 4">
    <name type="scientific">Fasciola hepatica</name>
    <name type="common">Liver fluke</name>
    <dbReference type="NCBI Taxonomy" id="6192"/>
    <lineage>
        <taxon>Eukaryota</taxon>
        <taxon>Metazoa</taxon>
        <taxon>Spiralia</taxon>
        <taxon>Lophotrochozoa</taxon>
        <taxon>Platyhelminthes</taxon>
        <taxon>Trematoda</taxon>
        <taxon>Digenea</taxon>
        <taxon>Plagiorchiida</taxon>
        <taxon>Echinostomata</taxon>
        <taxon>Echinostomatoidea</taxon>
        <taxon>Fasciolidae</taxon>
        <taxon>Fasciola</taxon>
    </lineage>
</organism>
<protein>
    <submittedName>
        <fullName evidence="3">Uncharacterized protein</fullName>
    </submittedName>
</protein>
<comment type="caution">
    <text evidence="3">The sequence shown here is derived from an EMBL/GenBank/DDBJ whole genome shotgun (WGS) entry which is preliminary data.</text>
</comment>
<feature type="transmembrane region" description="Helical" evidence="2">
    <location>
        <begin position="6"/>
        <end position="26"/>
    </location>
</feature>